<dbReference type="SMR" id="B4NCH6"/>
<accession>B4NCH6</accession>
<dbReference type="FunCoup" id="B4NCH6">
    <property type="interactions" value="34"/>
</dbReference>
<feature type="compositionally biased region" description="Low complexity" evidence="1">
    <location>
        <begin position="165"/>
        <end position="181"/>
    </location>
</feature>
<protein>
    <recommendedName>
        <fullName evidence="2">PIN domain-containing protein</fullName>
    </recommendedName>
</protein>
<feature type="compositionally biased region" description="Basic and acidic residues" evidence="1">
    <location>
        <begin position="54"/>
        <end position="85"/>
    </location>
</feature>
<dbReference type="OrthoDB" id="548295at2759"/>
<feature type="compositionally biased region" description="Polar residues" evidence="1">
    <location>
        <begin position="109"/>
        <end position="123"/>
    </location>
</feature>
<evidence type="ECO:0000313" key="3">
    <source>
        <dbReference type="EMBL" id="EDW82535.1"/>
    </source>
</evidence>
<dbReference type="InterPro" id="IPR002716">
    <property type="entry name" value="PIN_dom"/>
</dbReference>
<dbReference type="InParanoid" id="B4NCH6"/>
<dbReference type="PhylomeDB" id="B4NCH6"/>
<dbReference type="GO" id="GO:0005634">
    <property type="term" value="C:nucleus"/>
    <property type="evidence" value="ECO:0007669"/>
    <property type="project" value="TreeGrafter"/>
</dbReference>
<dbReference type="EMBL" id="CH964239">
    <property type="protein sequence ID" value="EDW82535.1"/>
    <property type="molecule type" value="Genomic_DNA"/>
</dbReference>
<gene>
    <name evidence="3" type="primary">Dwil\GK25857</name>
    <name evidence="3" type="ORF">Dwil_GK25857</name>
</gene>
<dbReference type="Gene3D" id="3.40.50.1010">
    <property type="entry name" value="5'-nuclease"/>
    <property type="match status" value="1"/>
</dbReference>
<evidence type="ECO:0000259" key="2">
    <source>
        <dbReference type="SMART" id="SM00670"/>
    </source>
</evidence>
<evidence type="ECO:0000256" key="1">
    <source>
        <dbReference type="SAM" id="MobiDB-lite"/>
    </source>
</evidence>
<organism evidence="3 4">
    <name type="scientific">Drosophila willistoni</name>
    <name type="common">Fruit fly</name>
    <dbReference type="NCBI Taxonomy" id="7260"/>
    <lineage>
        <taxon>Eukaryota</taxon>
        <taxon>Metazoa</taxon>
        <taxon>Ecdysozoa</taxon>
        <taxon>Arthropoda</taxon>
        <taxon>Hexapoda</taxon>
        <taxon>Insecta</taxon>
        <taxon>Pterygota</taxon>
        <taxon>Neoptera</taxon>
        <taxon>Endopterygota</taxon>
        <taxon>Diptera</taxon>
        <taxon>Brachycera</taxon>
        <taxon>Muscomorpha</taxon>
        <taxon>Ephydroidea</taxon>
        <taxon>Drosophilidae</taxon>
        <taxon>Drosophila</taxon>
        <taxon>Sophophora</taxon>
    </lineage>
</organism>
<dbReference type="InterPro" id="IPR029060">
    <property type="entry name" value="PIN-like_dom_sf"/>
</dbReference>
<reference evidence="3 4" key="1">
    <citation type="journal article" date="2007" name="Nature">
        <title>Evolution of genes and genomes on the Drosophila phylogeny.</title>
        <authorList>
            <consortium name="Drosophila 12 Genomes Consortium"/>
            <person name="Clark A.G."/>
            <person name="Eisen M.B."/>
            <person name="Smith D.R."/>
            <person name="Bergman C.M."/>
            <person name="Oliver B."/>
            <person name="Markow T.A."/>
            <person name="Kaufman T.C."/>
            <person name="Kellis M."/>
            <person name="Gelbart W."/>
            <person name="Iyer V.N."/>
            <person name="Pollard D.A."/>
            <person name="Sackton T.B."/>
            <person name="Larracuente A.M."/>
            <person name="Singh N.D."/>
            <person name="Abad J.P."/>
            <person name="Abt D.N."/>
            <person name="Adryan B."/>
            <person name="Aguade M."/>
            <person name="Akashi H."/>
            <person name="Anderson W.W."/>
            <person name="Aquadro C.F."/>
            <person name="Ardell D.H."/>
            <person name="Arguello R."/>
            <person name="Artieri C.G."/>
            <person name="Barbash D.A."/>
            <person name="Barker D."/>
            <person name="Barsanti P."/>
            <person name="Batterham P."/>
            <person name="Batzoglou S."/>
            <person name="Begun D."/>
            <person name="Bhutkar A."/>
            <person name="Blanco E."/>
            <person name="Bosak S.A."/>
            <person name="Bradley R.K."/>
            <person name="Brand A.D."/>
            <person name="Brent M.R."/>
            <person name="Brooks A.N."/>
            <person name="Brown R.H."/>
            <person name="Butlin R.K."/>
            <person name="Caggese C."/>
            <person name="Calvi B.R."/>
            <person name="Bernardo de Carvalho A."/>
            <person name="Caspi A."/>
            <person name="Castrezana S."/>
            <person name="Celniker S.E."/>
            <person name="Chang J.L."/>
            <person name="Chapple C."/>
            <person name="Chatterji S."/>
            <person name="Chinwalla A."/>
            <person name="Civetta A."/>
            <person name="Clifton S.W."/>
            <person name="Comeron J.M."/>
            <person name="Costello J.C."/>
            <person name="Coyne J.A."/>
            <person name="Daub J."/>
            <person name="David R.G."/>
            <person name="Delcher A.L."/>
            <person name="Delehaunty K."/>
            <person name="Do C.B."/>
            <person name="Ebling H."/>
            <person name="Edwards K."/>
            <person name="Eickbush T."/>
            <person name="Evans J.D."/>
            <person name="Filipski A."/>
            <person name="Findeiss S."/>
            <person name="Freyhult E."/>
            <person name="Fulton L."/>
            <person name="Fulton R."/>
            <person name="Garcia A.C."/>
            <person name="Gardiner A."/>
            <person name="Garfield D.A."/>
            <person name="Garvin B.E."/>
            <person name="Gibson G."/>
            <person name="Gilbert D."/>
            <person name="Gnerre S."/>
            <person name="Godfrey J."/>
            <person name="Good R."/>
            <person name="Gotea V."/>
            <person name="Gravely B."/>
            <person name="Greenberg A.J."/>
            <person name="Griffiths-Jones S."/>
            <person name="Gross S."/>
            <person name="Guigo R."/>
            <person name="Gustafson E.A."/>
            <person name="Haerty W."/>
            <person name="Hahn M.W."/>
            <person name="Halligan D.L."/>
            <person name="Halpern A.L."/>
            <person name="Halter G.M."/>
            <person name="Han M.V."/>
            <person name="Heger A."/>
            <person name="Hillier L."/>
            <person name="Hinrichs A.S."/>
            <person name="Holmes I."/>
            <person name="Hoskins R.A."/>
            <person name="Hubisz M.J."/>
            <person name="Hultmark D."/>
            <person name="Huntley M.A."/>
            <person name="Jaffe D.B."/>
            <person name="Jagadeeshan S."/>
            <person name="Jeck W.R."/>
            <person name="Johnson J."/>
            <person name="Jones C.D."/>
            <person name="Jordan W.C."/>
            <person name="Karpen G.H."/>
            <person name="Kataoka E."/>
            <person name="Keightley P.D."/>
            <person name="Kheradpour P."/>
            <person name="Kirkness E.F."/>
            <person name="Koerich L.B."/>
            <person name="Kristiansen K."/>
            <person name="Kudrna D."/>
            <person name="Kulathinal R.J."/>
            <person name="Kumar S."/>
            <person name="Kwok R."/>
            <person name="Lander E."/>
            <person name="Langley C.H."/>
            <person name="Lapoint R."/>
            <person name="Lazzaro B.P."/>
            <person name="Lee S.J."/>
            <person name="Levesque L."/>
            <person name="Li R."/>
            <person name="Lin C.F."/>
            <person name="Lin M.F."/>
            <person name="Lindblad-Toh K."/>
            <person name="Llopart A."/>
            <person name="Long M."/>
            <person name="Low L."/>
            <person name="Lozovsky E."/>
            <person name="Lu J."/>
            <person name="Luo M."/>
            <person name="Machado C.A."/>
            <person name="Makalowski W."/>
            <person name="Marzo M."/>
            <person name="Matsuda M."/>
            <person name="Matzkin L."/>
            <person name="McAllister B."/>
            <person name="McBride C.S."/>
            <person name="McKernan B."/>
            <person name="McKernan K."/>
            <person name="Mendez-Lago M."/>
            <person name="Minx P."/>
            <person name="Mollenhauer M.U."/>
            <person name="Montooth K."/>
            <person name="Mount S.M."/>
            <person name="Mu X."/>
            <person name="Myers E."/>
            <person name="Negre B."/>
            <person name="Newfeld S."/>
            <person name="Nielsen R."/>
            <person name="Noor M.A."/>
            <person name="O'Grady P."/>
            <person name="Pachter L."/>
            <person name="Papaceit M."/>
            <person name="Parisi M.J."/>
            <person name="Parisi M."/>
            <person name="Parts L."/>
            <person name="Pedersen J.S."/>
            <person name="Pesole G."/>
            <person name="Phillippy A.M."/>
            <person name="Ponting C.P."/>
            <person name="Pop M."/>
            <person name="Porcelli D."/>
            <person name="Powell J.R."/>
            <person name="Prohaska S."/>
            <person name="Pruitt K."/>
            <person name="Puig M."/>
            <person name="Quesneville H."/>
            <person name="Ram K.R."/>
            <person name="Rand D."/>
            <person name="Rasmussen M.D."/>
            <person name="Reed L.K."/>
            <person name="Reenan R."/>
            <person name="Reily A."/>
            <person name="Remington K.A."/>
            <person name="Rieger T.T."/>
            <person name="Ritchie M.G."/>
            <person name="Robin C."/>
            <person name="Rogers Y.H."/>
            <person name="Rohde C."/>
            <person name="Rozas J."/>
            <person name="Rubenfield M.J."/>
            <person name="Ruiz A."/>
            <person name="Russo S."/>
            <person name="Salzberg S.L."/>
            <person name="Sanchez-Gracia A."/>
            <person name="Saranga D.J."/>
            <person name="Sato H."/>
            <person name="Schaeffer S.W."/>
            <person name="Schatz M.C."/>
            <person name="Schlenke T."/>
            <person name="Schwartz R."/>
            <person name="Segarra C."/>
            <person name="Singh R.S."/>
            <person name="Sirot L."/>
            <person name="Sirota M."/>
            <person name="Sisneros N.B."/>
            <person name="Smith C.D."/>
            <person name="Smith T.F."/>
            <person name="Spieth J."/>
            <person name="Stage D.E."/>
            <person name="Stark A."/>
            <person name="Stephan W."/>
            <person name="Strausberg R.L."/>
            <person name="Strempel S."/>
            <person name="Sturgill D."/>
            <person name="Sutton G."/>
            <person name="Sutton G.G."/>
            <person name="Tao W."/>
            <person name="Teichmann S."/>
            <person name="Tobari Y.N."/>
            <person name="Tomimura Y."/>
            <person name="Tsolas J.M."/>
            <person name="Valente V.L."/>
            <person name="Venter E."/>
            <person name="Venter J.C."/>
            <person name="Vicario S."/>
            <person name="Vieira F.G."/>
            <person name="Vilella A.J."/>
            <person name="Villasante A."/>
            <person name="Walenz B."/>
            <person name="Wang J."/>
            <person name="Wasserman M."/>
            <person name="Watts T."/>
            <person name="Wilson D."/>
            <person name="Wilson R.K."/>
            <person name="Wing R.A."/>
            <person name="Wolfner M.F."/>
            <person name="Wong A."/>
            <person name="Wong G.K."/>
            <person name="Wu C.I."/>
            <person name="Wu G."/>
            <person name="Yamamoto D."/>
            <person name="Yang H.P."/>
            <person name="Yang S.P."/>
            <person name="Yorke J.A."/>
            <person name="Yoshida K."/>
            <person name="Zdobnov E."/>
            <person name="Zhang P."/>
            <person name="Zhang Y."/>
            <person name="Zimin A.V."/>
            <person name="Baldwin J."/>
            <person name="Abdouelleil A."/>
            <person name="Abdulkadir J."/>
            <person name="Abebe A."/>
            <person name="Abera B."/>
            <person name="Abreu J."/>
            <person name="Acer S.C."/>
            <person name="Aftuck L."/>
            <person name="Alexander A."/>
            <person name="An P."/>
            <person name="Anderson E."/>
            <person name="Anderson S."/>
            <person name="Arachi H."/>
            <person name="Azer M."/>
            <person name="Bachantsang P."/>
            <person name="Barry A."/>
            <person name="Bayul T."/>
            <person name="Berlin A."/>
            <person name="Bessette D."/>
            <person name="Bloom T."/>
            <person name="Blye J."/>
            <person name="Boguslavskiy L."/>
            <person name="Bonnet C."/>
            <person name="Boukhgalter B."/>
            <person name="Bourzgui I."/>
            <person name="Brown A."/>
            <person name="Cahill P."/>
            <person name="Channer S."/>
            <person name="Cheshatsang Y."/>
            <person name="Chuda L."/>
            <person name="Citroen M."/>
            <person name="Collymore A."/>
            <person name="Cooke P."/>
            <person name="Costello M."/>
            <person name="D'Aco K."/>
            <person name="Daza R."/>
            <person name="De Haan G."/>
            <person name="DeGray S."/>
            <person name="DeMaso C."/>
            <person name="Dhargay N."/>
            <person name="Dooley K."/>
            <person name="Dooley E."/>
            <person name="Doricent M."/>
            <person name="Dorje P."/>
            <person name="Dorjee K."/>
            <person name="Dupes A."/>
            <person name="Elong R."/>
            <person name="Falk J."/>
            <person name="Farina A."/>
            <person name="Faro S."/>
            <person name="Ferguson D."/>
            <person name="Fisher S."/>
            <person name="Foley C.D."/>
            <person name="Franke A."/>
            <person name="Friedrich D."/>
            <person name="Gadbois L."/>
            <person name="Gearin G."/>
            <person name="Gearin C.R."/>
            <person name="Giannoukos G."/>
            <person name="Goode T."/>
            <person name="Graham J."/>
            <person name="Grandbois E."/>
            <person name="Grewal S."/>
            <person name="Gyaltsen K."/>
            <person name="Hafez N."/>
            <person name="Hagos B."/>
            <person name="Hall J."/>
            <person name="Henson C."/>
            <person name="Hollinger A."/>
            <person name="Honan T."/>
            <person name="Huard M.D."/>
            <person name="Hughes L."/>
            <person name="Hurhula B."/>
            <person name="Husby M.E."/>
            <person name="Kamat A."/>
            <person name="Kanga B."/>
            <person name="Kashin S."/>
            <person name="Khazanovich D."/>
            <person name="Kisner P."/>
            <person name="Lance K."/>
            <person name="Lara M."/>
            <person name="Lee W."/>
            <person name="Lennon N."/>
            <person name="Letendre F."/>
            <person name="LeVine R."/>
            <person name="Lipovsky A."/>
            <person name="Liu X."/>
            <person name="Liu J."/>
            <person name="Liu S."/>
            <person name="Lokyitsang T."/>
            <person name="Lokyitsang Y."/>
            <person name="Lubonja R."/>
            <person name="Lui A."/>
            <person name="MacDonald P."/>
            <person name="Magnisalis V."/>
            <person name="Maru K."/>
            <person name="Matthews C."/>
            <person name="McCusker W."/>
            <person name="McDonough S."/>
            <person name="Mehta T."/>
            <person name="Meldrim J."/>
            <person name="Meneus L."/>
            <person name="Mihai O."/>
            <person name="Mihalev A."/>
            <person name="Mihova T."/>
            <person name="Mittelman R."/>
            <person name="Mlenga V."/>
            <person name="Montmayeur A."/>
            <person name="Mulrain L."/>
            <person name="Navidi A."/>
            <person name="Naylor J."/>
            <person name="Negash T."/>
            <person name="Nguyen T."/>
            <person name="Nguyen N."/>
            <person name="Nicol R."/>
            <person name="Norbu C."/>
            <person name="Norbu N."/>
            <person name="Novod N."/>
            <person name="O'Neill B."/>
            <person name="Osman S."/>
            <person name="Markiewicz E."/>
            <person name="Oyono O.L."/>
            <person name="Patti C."/>
            <person name="Phunkhang P."/>
            <person name="Pierre F."/>
            <person name="Priest M."/>
            <person name="Raghuraman S."/>
            <person name="Rege F."/>
            <person name="Reyes R."/>
            <person name="Rise C."/>
            <person name="Rogov P."/>
            <person name="Ross K."/>
            <person name="Ryan E."/>
            <person name="Settipalli S."/>
            <person name="Shea T."/>
            <person name="Sherpa N."/>
            <person name="Shi L."/>
            <person name="Shih D."/>
            <person name="Sparrow T."/>
            <person name="Spaulding J."/>
            <person name="Stalker J."/>
            <person name="Stange-Thomann N."/>
            <person name="Stavropoulos S."/>
            <person name="Stone C."/>
            <person name="Strader C."/>
            <person name="Tesfaye S."/>
            <person name="Thomson T."/>
            <person name="Thoulutsang Y."/>
            <person name="Thoulutsang D."/>
            <person name="Topham K."/>
            <person name="Topping I."/>
            <person name="Tsamla T."/>
            <person name="Vassiliev H."/>
            <person name="Vo A."/>
            <person name="Wangchuk T."/>
            <person name="Wangdi T."/>
            <person name="Weiand M."/>
            <person name="Wilkinson J."/>
            <person name="Wilson A."/>
            <person name="Yadav S."/>
            <person name="Young G."/>
            <person name="Yu Q."/>
            <person name="Zembek L."/>
            <person name="Zhong D."/>
            <person name="Zimmer A."/>
            <person name="Zwirko Z."/>
            <person name="Jaffe D.B."/>
            <person name="Alvarez P."/>
            <person name="Brockman W."/>
            <person name="Butler J."/>
            <person name="Chin C."/>
            <person name="Gnerre S."/>
            <person name="Grabherr M."/>
            <person name="Kleber M."/>
            <person name="Mauceli E."/>
            <person name="MacCallum I."/>
        </authorList>
    </citation>
    <scope>NUCLEOTIDE SEQUENCE [LARGE SCALE GENOMIC DNA]</scope>
    <source>
        <strain evidence="4">Tucson 14030-0811.24</strain>
    </source>
</reference>
<dbReference type="SUPFAM" id="SSF88723">
    <property type="entry name" value="PIN domain-like"/>
    <property type="match status" value="1"/>
</dbReference>
<feature type="region of interest" description="Disordered" evidence="1">
    <location>
        <begin position="27"/>
        <end position="222"/>
    </location>
</feature>
<dbReference type="PANTHER" id="PTHR16161:SF0">
    <property type="entry name" value="TRANSCRIPTIONAL PROTEIN SWT1"/>
    <property type="match status" value="1"/>
</dbReference>
<dbReference type="Proteomes" id="UP000007798">
    <property type="component" value="Unassembled WGS sequence"/>
</dbReference>
<dbReference type="PANTHER" id="PTHR16161">
    <property type="entry name" value="TRANSCRIPTIONAL PROTEIN SWT1"/>
    <property type="match status" value="1"/>
</dbReference>
<feature type="compositionally biased region" description="Basic and acidic residues" evidence="1">
    <location>
        <begin position="183"/>
        <end position="194"/>
    </location>
</feature>
<dbReference type="InterPro" id="IPR052626">
    <property type="entry name" value="SWT1_Regulator"/>
</dbReference>
<dbReference type="Pfam" id="PF13638">
    <property type="entry name" value="PIN_4"/>
    <property type="match status" value="1"/>
</dbReference>
<feature type="compositionally biased region" description="Basic residues" evidence="1">
    <location>
        <begin position="93"/>
        <end position="102"/>
    </location>
</feature>
<dbReference type="SMART" id="SM00670">
    <property type="entry name" value="PINc"/>
    <property type="match status" value="1"/>
</dbReference>
<feature type="compositionally biased region" description="Low complexity" evidence="1">
    <location>
        <begin position="197"/>
        <end position="207"/>
    </location>
</feature>
<feature type="compositionally biased region" description="Low complexity" evidence="1">
    <location>
        <begin position="142"/>
        <end position="152"/>
    </location>
</feature>
<dbReference type="OMA" id="MLYIPYI"/>
<feature type="compositionally biased region" description="Polar residues" evidence="1">
    <location>
        <begin position="32"/>
        <end position="50"/>
    </location>
</feature>
<dbReference type="STRING" id="7260.B4NCH6"/>
<proteinExistence type="predicted"/>
<dbReference type="KEGG" id="dwi:6649327"/>
<dbReference type="eggNOG" id="KOG4689">
    <property type="taxonomic scope" value="Eukaryota"/>
</dbReference>
<dbReference type="HOGENOM" id="CLU_039103_0_0_1"/>
<keyword evidence="4" id="KW-1185">Reference proteome</keyword>
<dbReference type="AlphaFoldDB" id="B4NCH6"/>
<feature type="domain" description="PIN" evidence="2">
    <location>
        <begin position="252"/>
        <end position="375"/>
    </location>
</feature>
<evidence type="ECO:0000313" key="4">
    <source>
        <dbReference type="Proteomes" id="UP000007798"/>
    </source>
</evidence>
<sequence length="400" mass="45806">MDLSSDEEPPYAHVNAPQKLKFKKVTFKGEKQQQQAESIVTASSSTSNYRRQCRSSDRVSGSREFAQDRLKRLQSHLKEKERVKNEATSNKSSRSHHHHHQRNSISSRLANSKPSRNLRSSIRNAWEKPQALIDASNRVKKSNSSFSTSSSSANERLRQLRVSLQQQQQQHQQQQQQQQGHQKQKEVKGEHLNRETNNNNNKKPPQNAARTEPEVEPEPMDWEDDDVSMAILQSLQRESNDQDLPARRLDHMYFILDTNVLIHNLSFVKDLPKLVLNGLAGSMIFIPYIVIKELDRLKAKHSDSEINRVAAIRAIHYLNAKFDESRDIQAQSALDEADHLIDVDTADDSILNCCLQLKEQVPNSMLLTNDNNLRLKANATSIRVSCKSDLMSEYPDIFDT</sequence>
<name>B4NCH6_DROWI</name>